<sequence precursor="true">MNRPLIAAGLLLGAAVTFTACSPVGALNAVTNTAGLRVTRDLKYGPDVRNVLDVYAPDNARSAPVMLFIHGGSWTSGSKDEYKFIGDSFARAGYVTAVMSYRLAPQNRYPTYIQDAAQALAFLRKNVRAYGGDPDRLFVSGHSAGAFNAVEVVMNERWLREANVPRSAIRAVVGIAGPYAYDYRSFPSRNAFPEGSSPEQTMPDRHVRKDPPPTLLVVAANDRTVAPENATRMEEALRAAGADVTRTVIPKLDHYTIIGSVGRTLTFLGPTRQVILDFLKRHP</sequence>
<evidence type="ECO:0000256" key="1">
    <source>
        <dbReference type="ARBA" id="ARBA00022801"/>
    </source>
</evidence>
<dbReference type="GO" id="GO:0016787">
    <property type="term" value="F:hydrolase activity"/>
    <property type="evidence" value="ECO:0007669"/>
    <property type="project" value="UniProtKB-KW"/>
</dbReference>
<dbReference type="SUPFAM" id="SSF53474">
    <property type="entry name" value="alpha/beta-Hydrolases"/>
    <property type="match status" value="1"/>
</dbReference>
<protein>
    <submittedName>
        <fullName evidence="4">Alpha/beta hydrolase fold-3</fullName>
    </submittedName>
</protein>
<feature type="domain" description="BD-FAE-like" evidence="3">
    <location>
        <begin position="52"/>
        <end position="237"/>
    </location>
</feature>
<dbReference type="InterPro" id="IPR049492">
    <property type="entry name" value="BD-FAE-like_dom"/>
</dbReference>
<name>E8U840_DEIML</name>
<dbReference type="InterPro" id="IPR029058">
    <property type="entry name" value="AB_hydrolase_fold"/>
</dbReference>
<dbReference type="Pfam" id="PF20434">
    <property type="entry name" value="BD-FAE"/>
    <property type="match status" value="1"/>
</dbReference>
<dbReference type="RefSeq" id="WP_013556734.1">
    <property type="nucleotide sequence ID" value="NC_014958.1"/>
</dbReference>
<feature type="chain" id="PRO_5003232448" evidence="2">
    <location>
        <begin position="21"/>
        <end position="283"/>
    </location>
</feature>
<dbReference type="STRING" id="709986.Deima_1580"/>
<dbReference type="Proteomes" id="UP000008635">
    <property type="component" value="Chromosome"/>
</dbReference>
<keyword evidence="2" id="KW-0732">Signal</keyword>
<evidence type="ECO:0000313" key="4">
    <source>
        <dbReference type="EMBL" id="ADV67229.1"/>
    </source>
</evidence>
<keyword evidence="5" id="KW-1185">Reference proteome</keyword>
<evidence type="ECO:0000259" key="3">
    <source>
        <dbReference type="Pfam" id="PF20434"/>
    </source>
</evidence>
<evidence type="ECO:0000313" key="5">
    <source>
        <dbReference type="Proteomes" id="UP000008635"/>
    </source>
</evidence>
<dbReference type="EMBL" id="CP002454">
    <property type="protein sequence ID" value="ADV67229.1"/>
    <property type="molecule type" value="Genomic_DNA"/>
</dbReference>
<reference evidence="4 5" key="1">
    <citation type="journal article" date="2011" name="Stand. Genomic Sci.">
        <title>Complete genome sequence of Deinococcus maricopensis type strain (LB-34).</title>
        <authorList>
            <person name="Pukall R."/>
            <person name="Zeytun A."/>
            <person name="Lucas S."/>
            <person name="Lapidus A."/>
            <person name="Hammon N."/>
            <person name="Deshpande S."/>
            <person name="Nolan M."/>
            <person name="Cheng J.F."/>
            <person name="Pitluck S."/>
            <person name="Liolios K."/>
            <person name="Pagani I."/>
            <person name="Mikhailova N."/>
            <person name="Ivanova N."/>
            <person name="Mavromatis K."/>
            <person name="Pati A."/>
            <person name="Tapia R."/>
            <person name="Han C."/>
            <person name="Goodwin L."/>
            <person name="Chen A."/>
            <person name="Palaniappan K."/>
            <person name="Land M."/>
            <person name="Hauser L."/>
            <person name="Chang Y.J."/>
            <person name="Jeffries C.D."/>
            <person name="Brambilla E.M."/>
            <person name="Rohde M."/>
            <person name="Goker M."/>
            <person name="Detter J.C."/>
            <person name="Woyke T."/>
            <person name="Bristow J."/>
            <person name="Eisen J.A."/>
            <person name="Markowitz V."/>
            <person name="Hugenholtz P."/>
            <person name="Kyrpides N.C."/>
            <person name="Klenk H.P."/>
        </authorList>
    </citation>
    <scope>NUCLEOTIDE SEQUENCE [LARGE SCALE GENOMIC DNA]</scope>
    <source>
        <strain evidence="5">DSM 21211 / LMG 22137 / NRRL B-23946 / LB-34</strain>
    </source>
</reference>
<dbReference type="KEGG" id="dmr:Deima_1580"/>
<dbReference type="PROSITE" id="PS51257">
    <property type="entry name" value="PROKAR_LIPOPROTEIN"/>
    <property type="match status" value="1"/>
</dbReference>
<feature type="signal peptide" evidence="2">
    <location>
        <begin position="1"/>
        <end position="20"/>
    </location>
</feature>
<dbReference type="HOGENOM" id="CLU_012494_4_1_0"/>
<dbReference type="eggNOG" id="COG0657">
    <property type="taxonomic scope" value="Bacteria"/>
</dbReference>
<evidence type="ECO:0000256" key="2">
    <source>
        <dbReference type="SAM" id="SignalP"/>
    </source>
</evidence>
<dbReference type="PANTHER" id="PTHR48081:SF9">
    <property type="entry name" value="CARBOXYLESTERASE"/>
    <property type="match status" value="1"/>
</dbReference>
<proteinExistence type="predicted"/>
<dbReference type="AlphaFoldDB" id="E8U840"/>
<organism evidence="4 5">
    <name type="scientific">Deinococcus maricopensis (strain DSM 21211 / LMG 22137 / NRRL B-23946 / LB-34)</name>
    <dbReference type="NCBI Taxonomy" id="709986"/>
    <lineage>
        <taxon>Bacteria</taxon>
        <taxon>Thermotogati</taxon>
        <taxon>Deinococcota</taxon>
        <taxon>Deinococci</taxon>
        <taxon>Deinococcales</taxon>
        <taxon>Deinococcaceae</taxon>
        <taxon>Deinococcus</taxon>
    </lineage>
</organism>
<gene>
    <name evidence="4" type="ordered locus">Deima_1580</name>
</gene>
<accession>E8U840</accession>
<dbReference type="Gene3D" id="3.40.50.1820">
    <property type="entry name" value="alpha/beta hydrolase"/>
    <property type="match status" value="1"/>
</dbReference>
<dbReference type="InterPro" id="IPR050300">
    <property type="entry name" value="GDXG_lipolytic_enzyme"/>
</dbReference>
<dbReference type="PANTHER" id="PTHR48081">
    <property type="entry name" value="AB HYDROLASE SUPERFAMILY PROTEIN C4A8.06C"/>
    <property type="match status" value="1"/>
</dbReference>
<dbReference type="OrthoDB" id="9815425at2"/>
<reference evidence="5" key="2">
    <citation type="submission" date="2011-01" db="EMBL/GenBank/DDBJ databases">
        <title>The complete genome of Deinococcus maricopensis DSM 21211.</title>
        <authorList>
            <consortium name="US DOE Joint Genome Institute (JGI-PGF)"/>
            <person name="Lucas S."/>
            <person name="Copeland A."/>
            <person name="Lapidus A."/>
            <person name="Goodwin L."/>
            <person name="Pitluck S."/>
            <person name="Kyrpides N."/>
            <person name="Mavromatis K."/>
            <person name="Pagani I."/>
            <person name="Ivanova N."/>
            <person name="Ovchinnikova G."/>
            <person name="Zeytun A."/>
            <person name="Detter J.C."/>
            <person name="Han C."/>
            <person name="Land M."/>
            <person name="Hauser L."/>
            <person name="Markowitz V."/>
            <person name="Cheng J.-F."/>
            <person name="Hugenholtz P."/>
            <person name="Woyke T."/>
            <person name="Wu D."/>
            <person name="Pukall R."/>
            <person name="Gehrich-Schroeter G."/>
            <person name="Brambilla E."/>
            <person name="Klenk H.-P."/>
            <person name="Eisen J.A."/>
        </authorList>
    </citation>
    <scope>NUCLEOTIDE SEQUENCE [LARGE SCALE GENOMIC DNA]</scope>
    <source>
        <strain evidence="5">DSM 21211 / LMG 22137 / NRRL B-23946 / LB-34</strain>
    </source>
</reference>
<keyword evidence="1 4" id="KW-0378">Hydrolase</keyword>